<dbReference type="Proteomes" id="UP001431221">
    <property type="component" value="Unassembled WGS sequence"/>
</dbReference>
<evidence type="ECO:0000313" key="5">
    <source>
        <dbReference type="EMBL" id="MCK7612091.1"/>
    </source>
</evidence>
<dbReference type="InterPro" id="IPR029787">
    <property type="entry name" value="Nucleotide_cyclase"/>
</dbReference>
<feature type="transmembrane region" description="Helical" evidence="3">
    <location>
        <begin position="189"/>
        <end position="210"/>
    </location>
</feature>
<sequence length="402" mass="44222">MAVSELKSRLNKPLVLAVVASGLLLAGVAGAVHGLLDWQVMNSIRHNAEVKAVTWSERFFRNVPNAAQMFEEDAVADADVLNLVDSFAMIDIVRFELFDIHGHQTFKVGDLNVDHNEVVNLNALNVFQTGTPKLIVIHDDEAEEAGGPDTFVEAYVPAVTPSGERIGTIELYVDVSPLESALEEAFQQIGWLLVLGTTIVLSIPATAYVYRTRQLRKQDRRLLELTRYDQLTGILNRNSVSEILDGLFEGGDTATGLGVLFVDVDYFKQVNDQYGHACGDLLLKHIAGILRDSTRRNTDIVGRFGGDEFVVLAPGITREEFRKLYGRVMEGAKTPCTHGDKSYVPSLSVGAYLTQAGDTEKTALHRADLAVYAAKRRGRGQVVEYSEDLEGLFKQDAARQTA</sequence>
<keyword evidence="6" id="KW-1185">Reference proteome</keyword>
<dbReference type="InterPro" id="IPR043128">
    <property type="entry name" value="Rev_trsase/Diguanyl_cyclase"/>
</dbReference>
<dbReference type="PANTHER" id="PTHR45138:SF9">
    <property type="entry name" value="DIGUANYLATE CYCLASE DGCM-RELATED"/>
    <property type="match status" value="1"/>
</dbReference>
<dbReference type="PROSITE" id="PS50887">
    <property type="entry name" value="GGDEF"/>
    <property type="match status" value="1"/>
</dbReference>
<dbReference type="NCBIfam" id="TIGR00254">
    <property type="entry name" value="GGDEF"/>
    <property type="match status" value="1"/>
</dbReference>
<evidence type="ECO:0000259" key="4">
    <source>
        <dbReference type="PROSITE" id="PS50887"/>
    </source>
</evidence>
<protein>
    <recommendedName>
        <fullName evidence="1">diguanylate cyclase</fullName>
        <ecNumber evidence="1">2.7.7.65</ecNumber>
    </recommendedName>
</protein>
<gene>
    <name evidence="5" type="ORF">M0H32_07965</name>
</gene>
<dbReference type="EMBL" id="JALNMJ010000004">
    <property type="protein sequence ID" value="MCK7612091.1"/>
    <property type="molecule type" value="Genomic_DNA"/>
</dbReference>
<dbReference type="EC" id="2.7.7.65" evidence="1"/>
<organism evidence="5 6">
    <name type="scientific">Roseibium sediminicola</name>
    <dbReference type="NCBI Taxonomy" id="2933272"/>
    <lineage>
        <taxon>Bacteria</taxon>
        <taxon>Pseudomonadati</taxon>
        <taxon>Pseudomonadota</taxon>
        <taxon>Alphaproteobacteria</taxon>
        <taxon>Hyphomicrobiales</taxon>
        <taxon>Stappiaceae</taxon>
        <taxon>Roseibium</taxon>
    </lineage>
</organism>
<evidence type="ECO:0000256" key="3">
    <source>
        <dbReference type="SAM" id="Phobius"/>
    </source>
</evidence>
<keyword evidence="3" id="KW-1133">Transmembrane helix</keyword>
<keyword evidence="3" id="KW-0812">Transmembrane</keyword>
<keyword evidence="3" id="KW-0472">Membrane</keyword>
<dbReference type="Pfam" id="PF00990">
    <property type="entry name" value="GGDEF"/>
    <property type="match status" value="1"/>
</dbReference>
<accession>A0ABT0GRL9</accession>
<dbReference type="Gene3D" id="3.30.70.270">
    <property type="match status" value="1"/>
</dbReference>
<dbReference type="SMART" id="SM00267">
    <property type="entry name" value="GGDEF"/>
    <property type="match status" value="1"/>
</dbReference>
<name>A0ABT0GRL9_9HYPH</name>
<dbReference type="PANTHER" id="PTHR45138">
    <property type="entry name" value="REGULATORY COMPONENTS OF SENSORY TRANSDUCTION SYSTEM"/>
    <property type="match status" value="1"/>
</dbReference>
<feature type="domain" description="GGDEF" evidence="4">
    <location>
        <begin position="255"/>
        <end position="387"/>
    </location>
</feature>
<proteinExistence type="predicted"/>
<comment type="caution">
    <text evidence="5">The sequence shown here is derived from an EMBL/GenBank/DDBJ whole genome shotgun (WGS) entry which is preliminary data.</text>
</comment>
<comment type="catalytic activity">
    <reaction evidence="2">
        <text>2 GTP = 3',3'-c-di-GMP + 2 diphosphate</text>
        <dbReference type="Rhea" id="RHEA:24898"/>
        <dbReference type="ChEBI" id="CHEBI:33019"/>
        <dbReference type="ChEBI" id="CHEBI:37565"/>
        <dbReference type="ChEBI" id="CHEBI:58805"/>
        <dbReference type="EC" id="2.7.7.65"/>
    </reaction>
</comment>
<dbReference type="RefSeq" id="WP_248153044.1">
    <property type="nucleotide sequence ID" value="NZ_JALNMJ010000004.1"/>
</dbReference>
<evidence type="ECO:0000256" key="1">
    <source>
        <dbReference type="ARBA" id="ARBA00012528"/>
    </source>
</evidence>
<reference evidence="5" key="1">
    <citation type="submission" date="2022-04" db="EMBL/GenBank/DDBJ databases">
        <title>Roseibium sp. CAU 1639 isolated from mud.</title>
        <authorList>
            <person name="Kim W."/>
        </authorList>
    </citation>
    <scope>NUCLEOTIDE SEQUENCE</scope>
    <source>
        <strain evidence="5">CAU 1639</strain>
    </source>
</reference>
<dbReference type="InterPro" id="IPR000160">
    <property type="entry name" value="GGDEF_dom"/>
</dbReference>
<evidence type="ECO:0000256" key="2">
    <source>
        <dbReference type="ARBA" id="ARBA00034247"/>
    </source>
</evidence>
<evidence type="ECO:0000313" key="6">
    <source>
        <dbReference type="Proteomes" id="UP001431221"/>
    </source>
</evidence>
<dbReference type="CDD" id="cd01949">
    <property type="entry name" value="GGDEF"/>
    <property type="match status" value="1"/>
</dbReference>
<dbReference type="SUPFAM" id="SSF55073">
    <property type="entry name" value="Nucleotide cyclase"/>
    <property type="match status" value="1"/>
</dbReference>
<dbReference type="InterPro" id="IPR050469">
    <property type="entry name" value="Diguanylate_Cyclase"/>
</dbReference>